<evidence type="ECO:0000259" key="9">
    <source>
        <dbReference type="Pfam" id="PF20511"/>
    </source>
</evidence>
<dbReference type="InterPro" id="IPR011051">
    <property type="entry name" value="RmlC_Cupin_sf"/>
</dbReference>
<feature type="binding site" evidence="8">
    <location>
        <position position="95"/>
    </location>
    <ligand>
        <name>Zn(2+)</name>
        <dbReference type="ChEBI" id="CHEBI:29105"/>
    </ligand>
</feature>
<evidence type="ECO:0000256" key="8">
    <source>
        <dbReference type="PIRSR" id="PIRSR001480-2"/>
    </source>
</evidence>
<dbReference type="EC" id="5.3.1.8" evidence="3"/>
<evidence type="ECO:0000256" key="5">
    <source>
        <dbReference type="ARBA" id="ARBA00022833"/>
    </source>
</evidence>
<evidence type="ECO:0000313" key="11">
    <source>
        <dbReference type="Proteomes" id="UP000179540"/>
    </source>
</evidence>
<dbReference type="InterPro" id="IPR014710">
    <property type="entry name" value="RmlC-like_jellyroll"/>
</dbReference>
<dbReference type="NCBIfam" id="TIGR00218">
    <property type="entry name" value="manA"/>
    <property type="match status" value="1"/>
</dbReference>
<dbReference type="Gene3D" id="2.60.120.10">
    <property type="entry name" value="Jelly Rolls"/>
    <property type="match status" value="2"/>
</dbReference>
<sequence>MGHLHAMRNPIQHYAWGTRDTLAQMRGAPVPAPEPEAELWVGAHPKSPSHLVQDGGERSLAEAVEAEPDRFLPEGAERFPFLFKILAIAAPLSLQVHPSREQAEAGFAAEEAAGVPVDAPHRNYRDRGAKPETVIAVSPVRILTGIRPAEQLREIAEALDLRWLAEKAQLDAAALIRAIFDADDAAAARDLQVTVAAARDWAAEHPFDPHHTPAHQEAAGERITALADLVLLLDEAYPGDRGILVATAMNQLFLEPGQSAHTPAGQVHAYVSGTAVEIMEASDNVMRAGLTPKHVDVEQMLTVLVPDQPAPPLRGPEEAAPGVHRYATWDPALSVTRLDLDGQEPLSFRCEGLSALLCTDGEVEVTGPDGVAHRLRGTDSLLHTGTPDDLVLTGAGRLYCASHV</sequence>
<evidence type="ECO:0000256" key="3">
    <source>
        <dbReference type="ARBA" id="ARBA00011956"/>
    </source>
</evidence>
<comment type="similarity">
    <text evidence="2">Belongs to the mannose-6-phosphate isomerase type 1 family.</text>
</comment>
<evidence type="ECO:0000256" key="7">
    <source>
        <dbReference type="PIRSR" id="PIRSR001480-1"/>
    </source>
</evidence>
<dbReference type="AlphaFoldDB" id="A0A1S2N0H3"/>
<feature type="domain" description="Phosphomannose isomerase type I catalytic" evidence="9">
    <location>
        <begin position="7"/>
        <end position="148"/>
    </location>
</feature>
<dbReference type="PIRSF" id="PIRSF001480">
    <property type="entry name" value="Mannose-6-phosphate_isomerase"/>
    <property type="match status" value="1"/>
</dbReference>
<keyword evidence="6 10" id="KW-0413">Isomerase</keyword>
<dbReference type="PRINTS" id="PR00714">
    <property type="entry name" value="MAN6PISMRASE"/>
</dbReference>
<dbReference type="GO" id="GO:0005829">
    <property type="term" value="C:cytosol"/>
    <property type="evidence" value="ECO:0007669"/>
    <property type="project" value="TreeGrafter"/>
</dbReference>
<comment type="catalytic activity">
    <reaction evidence="1">
        <text>D-mannose 6-phosphate = D-fructose 6-phosphate</text>
        <dbReference type="Rhea" id="RHEA:12356"/>
        <dbReference type="ChEBI" id="CHEBI:58735"/>
        <dbReference type="ChEBI" id="CHEBI:61527"/>
        <dbReference type="EC" id="5.3.1.8"/>
    </reaction>
</comment>
<feature type="binding site" evidence="8">
    <location>
        <position position="97"/>
    </location>
    <ligand>
        <name>Zn(2+)</name>
        <dbReference type="ChEBI" id="CHEBI:29105"/>
    </ligand>
</feature>
<dbReference type="GO" id="GO:0009298">
    <property type="term" value="P:GDP-mannose biosynthetic process"/>
    <property type="evidence" value="ECO:0007669"/>
    <property type="project" value="InterPro"/>
</dbReference>
<name>A0A1S2N0H3_9MICC</name>
<dbReference type="PANTHER" id="PTHR10309">
    <property type="entry name" value="MANNOSE-6-PHOSPHATE ISOMERASE"/>
    <property type="match status" value="1"/>
</dbReference>
<evidence type="ECO:0000256" key="6">
    <source>
        <dbReference type="ARBA" id="ARBA00023235"/>
    </source>
</evidence>
<comment type="cofactor">
    <cofactor evidence="8">
        <name>Zn(2+)</name>
        <dbReference type="ChEBI" id="CHEBI:29105"/>
    </cofactor>
    <text evidence="8">Binds 1 zinc ion per subunit.</text>
</comment>
<gene>
    <name evidence="10" type="ORF">BK826_05490</name>
</gene>
<evidence type="ECO:0000313" key="10">
    <source>
        <dbReference type="EMBL" id="OIJ35821.1"/>
    </source>
</evidence>
<comment type="caution">
    <text evidence="10">The sequence shown here is derived from an EMBL/GenBank/DDBJ whole genome shotgun (WGS) entry which is preliminary data.</text>
</comment>
<dbReference type="EMBL" id="MODZ01000006">
    <property type="protein sequence ID" value="OIJ35821.1"/>
    <property type="molecule type" value="Genomic_DNA"/>
</dbReference>
<dbReference type="GO" id="GO:0004476">
    <property type="term" value="F:mannose-6-phosphate isomerase activity"/>
    <property type="evidence" value="ECO:0007669"/>
    <property type="project" value="UniProtKB-EC"/>
</dbReference>
<dbReference type="InterPro" id="IPR001250">
    <property type="entry name" value="Man6P_Isoase-1"/>
</dbReference>
<evidence type="ECO:0000256" key="4">
    <source>
        <dbReference type="ARBA" id="ARBA00022723"/>
    </source>
</evidence>
<dbReference type="InterPro" id="IPR046457">
    <property type="entry name" value="PMI_typeI_cat"/>
</dbReference>
<dbReference type="OrthoDB" id="9792649at2"/>
<keyword evidence="5 8" id="KW-0862">Zinc</keyword>
<dbReference type="PANTHER" id="PTHR10309:SF0">
    <property type="entry name" value="MANNOSE-6-PHOSPHATE ISOMERASE"/>
    <property type="match status" value="1"/>
</dbReference>
<dbReference type="CDD" id="cd07011">
    <property type="entry name" value="cupin_PMI_type_I_N"/>
    <property type="match status" value="1"/>
</dbReference>
<dbReference type="Gene3D" id="1.10.441.10">
    <property type="entry name" value="Phosphomannose Isomerase, domain 2"/>
    <property type="match status" value="1"/>
</dbReference>
<dbReference type="SUPFAM" id="SSF51182">
    <property type="entry name" value="RmlC-like cupins"/>
    <property type="match status" value="1"/>
</dbReference>
<feature type="binding site" evidence="8">
    <location>
        <position position="132"/>
    </location>
    <ligand>
        <name>Zn(2+)</name>
        <dbReference type="ChEBI" id="CHEBI:29105"/>
    </ligand>
</feature>
<evidence type="ECO:0000256" key="1">
    <source>
        <dbReference type="ARBA" id="ARBA00000757"/>
    </source>
</evidence>
<accession>A0A1S2N0H3</accession>
<organism evidence="10 11">
    <name type="scientific">Rothia kristinae</name>
    <dbReference type="NCBI Taxonomy" id="37923"/>
    <lineage>
        <taxon>Bacteria</taxon>
        <taxon>Bacillati</taxon>
        <taxon>Actinomycetota</taxon>
        <taxon>Actinomycetes</taxon>
        <taxon>Micrococcales</taxon>
        <taxon>Micrococcaceae</taxon>
        <taxon>Rothia</taxon>
    </lineage>
</organism>
<dbReference type="InterPro" id="IPR016305">
    <property type="entry name" value="Mannose-6-P_Isomerase"/>
</dbReference>
<dbReference type="GO" id="GO:0005975">
    <property type="term" value="P:carbohydrate metabolic process"/>
    <property type="evidence" value="ECO:0007669"/>
    <property type="project" value="InterPro"/>
</dbReference>
<feature type="active site" evidence="7">
    <location>
        <position position="287"/>
    </location>
</feature>
<dbReference type="Proteomes" id="UP000179540">
    <property type="component" value="Unassembled WGS sequence"/>
</dbReference>
<protein>
    <recommendedName>
        <fullName evidence="3">mannose-6-phosphate isomerase</fullName>
        <ecNumber evidence="3">5.3.1.8</ecNumber>
    </recommendedName>
</protein>
<feature type="binding site" evidence="8">
    <location>
        <position position="268"/>
    </location>
    <ligand>
        <name>Zn(2+)</name>
        <dbReference type="ChEBI" id="CHEBI:29105"/>
    </ligand>
</feature>
<keyword evidence="4 8" id="KW-0479">Metal-binding</keyword>
<proteinExistence type="inferred from homology"/>
<evidence type="ECO:0000256" key="2">
    <source>
        <dbReference type="ARBA" id="ARBA00010772"/>
    </source>
</evidence>
<reference evidence="10 11" key="1">
    <citation type="submission" date="2016-10" db="EMBL/GenBank/DDBJ databases">
        <title>Draft genome sequence of strain LCT isolated from the Shenzhou X spacecraft of China.</title>
        <authorList>
            <person name="Huang B."/>
        </authorList>
    </citation>
    <scope>NUCLEOTIDE SEQUENCE [LARGE SCALE GENOMIC DNA]</scope>
    <source>
        <strain evidence="10 11">LCT-H5</strain>
    </source>
</reference>
<dbReference type="GO" id="GO:0008270">
    <property type="term" value="F:zinc ion binding"/>
    <property type="evidence" value="ECO:0007669"/>
    <property type="project" value="InterPro"/>
</dbReference>
<dbReference type="Pfam" id="PF20511">
    <property type="entry name" value="PMI_typeI_cat"/>
    <property type="match status" value="1"/>
</dbReference>